<protein>
    <submittedName>
        <fullName evidence="1">Uncharacterized protein</fullName>
    </submittedName>
</protein>
<keyword evidence="2" id="KW-1185">Reference proteome</keyword>
<gene>
    <name evidence="1" type="ORF">GCM10017566_49970</name>
</gene>
<reference evidence="1" key="1">
    <citation type="journal article" date="2014" name="Int. J. Syst. Evol. Microbiol.">
        <title>Complete genome sequence of Corynebacterium casei LMG S-19264T (=DSM 44701T), isolated from a smear-ripened cheese.</title>
        <authorList>
            <consortium name="US DOE Joint Genome Institute (JGI-PGF)"/>
            <person name="Walter F."/>
            <person name="Albersmeier A."/>
            <person name="Kalinowski J."/>
            <person name="Ruckert C."/>
        </authorList>
    </citation>
    <scope>NUCLEOTIDE SEQUENCE</scope>
    <source>
        <strain evidence="1">CGMCC 4.7679</strain>
    </source>
</reference>
<reference evidence="1" key="2">
    <citation type="submission" date="2020-09" db="EMBL/GenBank/DDBJ databases">
        <authorList>
            <person name="Sun Q."/>
            <person name="Zhou Y."/>
        </authorList>
    </citation>
    <scope>NUCLEOTIDE SEQUENCE</scope>
    <source>
        <strain evidence="1">CGMCC 4.7679</strain>
    </source>
</reference>
<dbReference type="EMBL" id="BNAV01000008">
    <property type="protein sequence ID" value="GHF70225.1"/>
    <property type="molecule type" value="Genomic_DNA"/>
</dbReference>
<evidence type="ECO:0000313" key="1">
    <source>
        <dbReference type="EMBL" id="GHF70225.1"/>
    </source>
</evidence>
<comment type="caution">
    <text evidence="1">The sequence shown here is derived from an EMBL/GenBank/DDBJ whole genome shotgun (WGS) entry which is preliminary data.</text>
</comment>
<proteinExistence type="predicted"/>
<dbReference type="AlphaFoldDB" id="A0A8H9J2Y5"/>
<accession>A0A8H9J2Y5</accession>
<name>A0A8H9J2Y5_9PSEU</name>
<evidence type="ECO:0000313" key="2">
    <source>
        <dbReference type="Proteomes" id="UP000658656"/>
    </source>
</evidence>
<organism evidence="1 2">
    <name type="scientific">Amycolatopsis bartoniae</name>
    <dbReference type="NCBI Taxonomy" id="941986"/>
    <lineage>
        <taxon>Bacteria</taxon>
        <taxon>Bacillati</taxon>
        <taxon>Actinomycetota</taxon>
        <taxon>Actinomycetes</taxon>
        <taxon>Pseudonocardiales</taxon>
        <taxon>Pseudonocardiaceae</taxon>
        <taxon>Amycolatopsis</taxon>
    </lineage>
</organism>
<dbReference type="RefSeq" id="WP_145933330.1">
    <property type="nucleotide sequence ID" value="NZ_BNAV01000008.1"/>
</dbReference>
<dbReference type="Proteomes" id="UP000658656">
    <property type="component" value="Unassembled WGS sequence"/>
</dbReference>
<sequence>MPASPLDELRDSGPAFAGLTELRVAAEPGHYSAGLQVWVHESRPVALSALSHLKSDTIEGNED</sequence>